<evidence type="ECO:0000256" key="3">
    <source>
        <dbReference type="ARBA" id="ARBA00019580"/>
    </source>
</evidence>
<dbReference type="AlphaFoldDB" id="A0A6L2PYZ0"/>
<dbReference type="Pfam" id="PF14942">
    <property type="entry name" value="Muted"/>
    <property type="match status" value="2"/>
</dbReference>
<keyword evidence="11" id="KW-1185">Reference proteome</keyword>
<evidence type="ECO:0000256" key="6">
    <source>
        <dbReference type="ARBA" id="ARBA00022989"/>
    </source>
</evidence>
<keyword evidence="6 9" id="KW-1133">Transmembrane helix</keyword>
<reference evidence="11" key="1">
    <citation type="submission" date="2020-01" db="EMBL/GenBank/DDBJ databases">
        <title>Draft genome sequence of the Termite Coptotermes fromosanus.</title>
        <authorList>
            <person name="Itakura S."/>
            <person name="Yosikawa Y."/>
            <person name="Umezawa K."/>
        </authorList>
    </citation>
    <scope>NUCLEOTIDE SEQUENCE [LARGE SCALE GENOMIC DNA]</scope>
</reference>
<dbReference type="GO" id="GO:0070072">
    <property type="term" value="P:vacuolar proton-transporting V-type ATPase complex assembly"/>
    <property type="evidence" value="ECO:0007669"/>
    <property type="project" value="InterPro"/>
</dbReference>
<dbReference type="Pfam" id="PF11712">
    <property type="entry name" value="Vma12"/>
    <property type="match status" value="1"/>
</dbReference>
<dbReference type="PANTHER" id="PTHR31394">
    <property type="entry name" value="TRANSMEMBRANE PROTEIN 199"/>
    <property type="match status" value="1"/>
</dbReference>
<dbReference type="Proteomes" id="UP000502823">
    <property type="component" value="Unassembled WGS sequence"/>
</dbReference>
<organism evidence="10 11">
    <name type="scientific">Coptotermes formosanus</name>
    <name type="common">Formosan subterranean termite</name>
    <dbReference type="NCBI Taxonomy" id="36987"/>
    <lineage>
        <taxon>Eukaryota</taxon>
        <taxon>Metazoa</taxon>
        <taxon>Ecdysozoa</taxon>
        <taxon>Arthropoda</taxon>
        <taxon>Hexapoda</taxon>
        <taxon>Insecta</taxon>
        <taxon>Pterygota</taxon>
        <taxon>Neoptera</taxon>
        <taxon>Polyneoptera</taxon>
        <taxon>Dictyoptera</taxon>
        <taxon>Blattodea</taxon>
        <taxon>Blattoidea</taxon>
        <taxon>Termitoidae</taxon>
        <taxon>Rhinotermitidae</taxon>
        <taxon>Coptotermes</taxon>
    </lineage>
</organism>
<name>A0A6L2PYZ0_COPFO</name>
<protein>
    <recommendedName>
        <fullName evidence="3">Biogenesis of lysosome-related organelles complex 1 subunit 5</fullName>
    </recommendedName>
</protein>
<gene>
    <name evidence="10" type="ORF">Cfor_04567</name>
</gene>
<keyword evidence="4 9" id="KW-0812">Transmembrane</keyword>
<accession>A0A6L2PYZ0</accession>
<dbReference type="GO" id="GO:0005789">
    <property type="term" value="C:endoplasmic reticulum membrane"/>
    <property type="evidence" value="ECO:0007669"/>
    <property type="project" value="UniProtKB-SubCell"/>
</dbReference>
<evidence type="ECO:0000256" key="5">
    <source>
        <dbReference type="ARBA" id="ARBA00022824"/>
    </source>
</evidence>
<sequence length="373" mass="43177">VGEIWTRLFDHRPFLSGEIKFFVKEFEVRSHTFASDKWPCYVRNADKKLLSVQEKRSDREVERLFQILERATEIKETQINRVKLASDVHLPTLNANLEVAVSMCNRILEKEEEHRSDTALIAKRELRKAEWESFIDNMTQKCSKVDATFQEKEAELKEFYSDLEKKLHIGKINLNDTDIPEGVERYKLSVTGEDGEDVHLCLADIKWLREQFVISCDNDRLNSFHDLMIGCDIKLPQPVDEPRNQELEARIQRLKAEQADREYKAMTKNVDAVRRHEPEETIAYQIKQINRQLIAVAQFVFSVLAGFAFGFIGIELIVGNLDFGFRLLLGVMFALIIALAEIYFLAKKLSEDSPSTQMASAQRANLPFKPHQE</sequence>
<evidence type="ECO:0000256" key="9">
    <source>
        <dbReference type="SAM" id="Phobius"/>
    </source>
</evidence>
<feature type="transmembrane region" description="Helical" evidence="9">
    <location>
        <begin position="293"/>
        <end position="317"/>
    </location>
</feature>
<dbReference type="EMBL" id="BLKM01000566">
    <property type="protein sequence ID" value="GFG35695.1"/>
    <property type="molecule type" value="Genomic_DNA"/>
</dbReference>
<dbReference type="GO" id="GO:0030133">
    <property type="term" value="C:transport vesicle"/>
    <property type="evidence" value="ECO:0007669"/>
    <property type="project" value="InterPro"/>
</dbReference>
<evidence type="ECO:0000256" key="2">
    <source>
        <dbReference type="ARBA" id="ARBA00010754"/>
    </source>
</evidence>
<feature type="transmembrane region" description="Helical" evidence="9">
    <location>
        <begin position="323"/>
        <end position="346"/>
    </location>
</feature>
<feature type="non-terminal residue" evidence="10">
    <location>
        <position position="1"/>
    </location>
</feature>
<proteinExistence type="inferred from homology"/>
<comment type="similarity">
    <text evidence="2">Belongs to the BLOC1S5 family.</text>
</comment>
<dbReference type="InParanoid" id="A0A6L2PYZ0"/>
<evidence type="ECO:0000256" key="8">
    <source>
        <dbReference type="SAM" id="Coils"/>
    </source>
</evidence>
<keyword evidence="8" id="KW-0175">Coiled coil</keyword>
<feature type="coiled-coil region" evidence="8">
    <location>
        <begin position="244"/>
        <end position="276"/>
    </location>
</feature>
<dbReference type="OrthoDB" id="19981at2759"/>
<evidence type="ECO:0000256" key="4">
    <source>
        <dbReference type="ARBA" id="ARBA00022692"/>
    </source>
</evidence>
<evidence type="ECO:0000256" key="1">
    <source>
        <dbReference type="ARBA" id="ARBA00004477"/>
    </source>
</evidence>
<keyword evidence="5" id="KW-0256">Endoplasmic reticulum</keyword>
<comment type="caution">
    <text evidence="10">The sequence shown here is derived from an EMBL/GenBank/DDBJ whole genome shotgun (WGS) entry which is preliminary data.</text>
</comment>
<evidence type="ECO:0000313" key="10">
    <source>
        <dbReference type="EMBL" id="GFG35695.1"/>
    </source>
</evidence>
<evidence type="ECO:0000256" key="7">
    <source>
        <dbReference type="ARBA" id="ARBA00023136"/>
    </source>
</evidence>
<keyword evidence="7 9" id="KW-0472">Membrane</keyword>
<comment type="subcellular location">
    <subcellularLocation>
        <location evidence="1">Endoplasmic reticulum membrane</location>
        <topology evidence="1">Multi-pass membrane protein</topology>
    </subcellularLocation>
</comment>
<evidence type="ECO:0000313" key="11">
    <source>
        <dbReference type="Proteomes" id="UP000502823"/>
    </source>
</evidence>
<dbReference type="PANTHER" id="PTHR31394:SF1">
    <property type="entry name" value="TRANSMEMBRANE PROTEIN 199"/>
    <property type="match status" value="1"/>
</dbReference>
<dbReference type="InterPro" id="IPR021013">
    <property type="entry name" value="ATPase_Vma12"/>
</dbReference>
<dbReference type="GO" id="GO:0031083">
    <property type="term" value="C:BLOC-1 complex"/>
    <property type="evidence" value="ECO:0007669"/>
    <property type="project" value="InterPro"/>
</dbReference>
<dbReference type="InterPro" id="IPR017243">
    <property type="entry name" value="Bloc1s5"/>
</dbReference>